<gene>
    <name evidence="1" type="ORF">ABGF40_06275</name>
</gene>
<sequence>MDEKMTNNETSLFLKMILQIVKDSKDKEEIVKKIEELLRK</sequence>
<evidence type="ECO:0000313" key="2">
    <source>
        <dbReference type="Proteomes" id="UP001629536"/>
    </source>
</evidence>
<accession>A0ABW9F795</accession>
<protein>
    <submittedName>
        <fullName evidence="1">Uncharacterized protein</fullName>
    </submittedName>
</protein>
<keyword evidence="2" id="KW-1185">Reference proteome</keyword>
<organism evidence="1 2">
    <name type="scientific">Helcococcus bovis</name>
    <dbReference type="NCBI Taxonomy" id="3153252"/>
    <lineage>
        <taxon>Bacteria</taxon>
        <taxon>Bacillati</taxon>
        <taxon>Bacillota</taxon>
        <taxon>Tissierellia</taxon>
        <taxon>Tissierellales</taxon>
        <taxon>Peptoniphilaceae</taxon>
        <taxon>Helcococcus</taxon>
    </lineage>
</organism>
<comment type="caution">
    <text evidence="1">The sequence shown here is derived from an EMBL/GenBank/DDBJ whole genome shotgun (WGS) entry which is preliminary data.</text>
</comment>
<proteinExistence type="predicted"/>
<dbReference type="Proteomes" id="UP001629536">
    <property type="component" value="Unassembled WGS sequence"/>
</dbReference>
<dbReference type="EMBL" id="JBFNFH010000014">
    <property type="protein sequence ID" value="MFM1525280.1"/>
    <property type="molecule type" value="Genomic_DNA"/>
</dbReference>
<evidence type="ECO:0000313" key="1">
    <source>
        <dbReference type="EMBL" id="MFM1525280.1"/>
    </source>
</evidence>
<name>A0ABW9F795_9FIRM</name>
<dbReference type="RefSeq" id="WP_408126773.1">
    <property type="nucleotide sequence ID" value="NZ_JBFNFH010000014.1"/>
</dbReference>
<reference evidence="1 2" key="1">
    <citation type="journal article" date="2024" name="Front. Microbiol.">
        <title>Pangenomic and biochemical analyses of Helcococcus ovis reveal widespread tetracycline resistance and a novel bacterial species, Helcococcus bovis.</title>
        <authorList>
            <person name="Cunha F."/>
            <person name="Zhai Y."/>
            <person name="Casaro S."/>
            <person name="Jones K.L."/>
            <person name="Hernandez M."/>
            <person name="Bisinotto R.S."/>
            <person name="Kariyawasam S."/>
            <person name="Brown M.B."/>
            <person name="Phillips A."/>
            <person name="Jeong K.C."/>
            <person name="Galvao K.N."/>
        </authorList>
    </citation>
    <scope>NUCLEOTIDE SEQUENCE [LARGE SCALE GENOMIC DNA]</scope>
    <source>
        <strain evidence="1 2">KG197</strain>
    </source>
</reference>